<reference evidence="2" key="1">
    <citation type="submission" date="2021-06" db="EMBL/GenBank/DDBJ databases">
        <title>Elioraea tepida, sp. nov., a moderately thermophilic aerobic anoxygenic phototrophic bacterium isolated from an alkaline siliceous hot spring mat community in Yellowstone National Park, WY, USA.</title>
        <authorList>
            <person name="Saini M.K."/>
            <person name="Yoshida S."/>
            <person name="Sebastian A."/>
            <person name="Hirose S."/>
            <person name="Hara E."/>
            <person name="Tamaki H."/>
            <person name="Soulier N.T."/>
            <person name="Albert I."/>
            <person name="Hanada S."/>
            <person name="Bryant D.A."/>
            <person name="Tank M."/>
        </authorList>
    </citation>
    <scope>NUCLEOTIDE SEQUENCE</scope>
    <source>
        <strain evidence="2">MS-P2</strain>
    </source>
</reference>
<dbReference type="EMBL" id="CP076448">
    <property type="protein sequence ID" value="QXM24816.1"/>
    <property type="molecule type" value="Genomic_DNA"/>
</dbReference>
<sequence length="131" mass="13676">MLAAFAEDATARRAGIEVEVFPAERLARVAENVPGVARGAFEAAVATNFTWGNTIPKTRAPTIPFLFTELGRIEEFPGSEAARFLDAARRGAACARSLGSSPRGCRSLPRAAARSSPSPISRGSGSGASTR</sequence>
<dbReference type="AlphaFoldDB" id="A0A975U4C8"/>
<evidence type="ECO:0000313" key="2">
    <source>
        <dbReference type="EMBL" id="QXM24816.1"/>
    </source>
</evidence>
<name>A0A975U4C8_9PROT</name>
<protein>
    <submittedName>
        <fullName evidence="2">Uncharacterized protein</fullName>
    </submittedName>
</protein>
<proteinExistence type="predicted"/>
<organism evidence="2 3">
    <name type="scientific">Elioraea tepida</name>
    <dbReference type="NCBI Taxonomy" id="2843330"/>
    <lineage>
        <taxon>Bacteria</taxon>
        <taxon>Pseudomonadati</taxon>
        <taxon>Pseudomonadota</taxon>
        <taxon>Alphaproteobacteria</taxon>
        <taxon>Acetobacterales</taxon>
        <taxon>Elioraeaceae</taxon>
        <taxon>Elioraea</taxon>
    </lineage>
</organism>
<feature type="region of interest" description="Disordered" evidence="1">
    <location>
        <begin position="96"/>
        <end position="131"/>
    </location>
</feature>
<accession>A0A975U4C8</accession>
<feature type="compositionally biased region" description="Low complexity" evidence="1">
    <location>
        <begin position="106"/>
        <end position="131"/>
    </location>
</feature>
<gene>
    <name evidence="2" type="ORF">KO353_00620</name>
</gene>
<keyword evidence="3" id="KW-1185">Reference proteome</keyword>
<evidence type="ECO:0000313" key="3">
    <source>
        <dbReference type="Proteomes" id="UP000694001"/>
    </source>
</evidence>
<dbReference type="KEGG" id="elio:KO353_00620"/>
<dbReference type="Proteomes" id="UP000694001">
    <property type="component" value="Chromosome"/>
</dbReference>
<evidence type="ECO:0000256" key="1">
    <source>
        <dbReference type="SAM" id="MobiDB-lite"/>
    </source>
</evidence>